<keyword evidence="2" id="KW-0614">Plasmid</keyword>
<geneLocation type="plasmid" evidence="2 3">
    <name>pMIC7113.02</name>
</geneLocation>
<accession>K9WQP0</accession>
<sequence length="1476" mass="163517">MVHTPINRDISSERQKVIDWLISHNYPVLPVAPAQSAWKYYKIAPGNEDQGVWAHCPVTADLQPIPLYTGKNPSFIDVEGNPRLINHRKYQKRLPKRSEIKAWFTNPSNGVGTLGGWNKTVWLDFDVKQFPTQEECDTAALSILKHPELKQTFIERSHSGGWRIGIKVKQKPNFTNFSLTPGGPHIGEALFEGRFTVLAPTIGPSGNPYQSIQRAIPVEVESMDAIGIYSTKKTHTSGESGGRKLKDEKPLRTGQNPATLTSFTHQPSVGCIPLDMLGNDISRDILHGNCPTGSNGAQLKFDRSKALTTATKEWYGWQNWAQSNGISIFSDAVTLAHYAGTQLGLDFDRINRILHTIDPTSCHPAALYRGGEESCWKKVYRLDKATFKAKCPAHIQEVITTEFCHGSGNGSGGGGRLSTGGSPNGDEDNSKDDNNRVRGTMVVKSLEQKPFLAIIRNQIKDILIQDLPPSELQAAKIRIRTNNPAISEREIARLFETIDQELEREQSREHCRSEVDNLLQLGDQSLNLSEFLPADLAQPLTQLAHSLNIRPEVCLTSLLVAVSSLHKIKTELVIHKGQGFSVPPTLFAGLVSESGQKKSPILKAIIKKPLSVIQGEKREAYQQALTQYEKDIVIWDRCKSKERSERFPQGKPKSPQQRLYYFTNATGEGLLYQFQAHPDKALLALVDELAGLFASQNKYTGGRGSDRQDILSAFDGTGATVLRAAGTKADLDGLLLSIYGTIQPDVLKQLMKDCSDPDGQWARFLFVNQPLAAAKLADEDSDSFDLTEHLLNYYRAIDQLPKREYRLSREAFKRYQPIYNQLEQLRISHPSPGMRAVYSKMEGYIGRLALNLHILYELTAGKTLPDLEIPLSIIERAIALAKFYIGQVKLIHANCSTDLGEMAPNLAKVVELSKRMDKATGNSWIKAKTVQTGYDSRHRPRPDVIRSWFRELEALGIGSTRGSGIHLEYSWKLPDRPIDEPKSPPSSDVGKVHLREEEEKSTISPPTEPTQNLSFSQSEEKVDSPTKLDPDPSRTSVTKPDYSDDNITHKVDSPTKLDPDPSRTSVTKPDYSDDNITHKVDSPTKLDPDPSQTLVTKPDYSDDNITHKVDSPTKLDPDPSQTLVTKPDYSDDNITHKVDSPTKLDPDPSQTLVTKPDYSNDNITQDEIINPAMLATDSRYLQTQKSLEIPDSRSPLSNCVDGFASSQTVDTPRSRSLPVASTSTVSQAEEAERNINHHGATQVQFIVFPVTQHQESRNFDSADTEVSLGWKAVLNIAAPQQNLAISDSSAPGQHSTERQIQVTLEELNSPSELHPKQQISFVTTMSLELPSGQKDPGKLTNTGINTLPLIALVVSAIQKYYSSKEESKGDLPPQNVAEESPVTAEPQVTEIGAEVDPFPESVKPSYSEGDSNSETLANLRAFTLSSVQESILRRTFLEKPQRNASHVSLPNCFVSCEKLGILGVMWMEVTTPSSSD</sequence>
<dbReference type="EMBL" id="CP003632">
    <property type="protein sequence ID" value="AFZ22106.1"/>
    <property type="molecule type" value="Genomic_DNA"/>
</dbReference>
<feature type="region of interest" description="Disordered" evidence="1">
    <location>
        <begin position="408"/>
        <end position="436"/>
    </location>
</feature>
<feature type="compositionally biased region" description="Basic and acidic residues" evidence="1">
    <location>
        <begin position="1018"/>
        <end position="1032"/>
    </location>
</feature>
<feature type="compositionally biased region" description="Polar residues" evidence="1">
    <location>
        <begin position="1002"/>
        <end position="1017"/>
    </location>
</feature>
<organism evidence="2 3">
    <name type="scientific">Allocoleopsis franciscana PCC 7113</name>
    <dbReference type="NCBI Taxonomy" id="1173027"/>
    <lineage>
        <taxon>Bacteria</taxon>
        <taxon>Bacillati</taxon>
        <taxon>Cyanobacteriota</taxon>
        <taxon>Cyanophyceae</taxon>
        <taxon>Coleofasciculales</taxon>
        <taxon>Coleofasciculaceae</taxon>
        <taxon>Allocoleopsis</taxon>
        <taxon>Allocoleopsis franciscana</taxon>
    </lineage>
</organism>
<gene>
    <name evidence="2" type="ORF">Mic7113_6528</name>
</gene>
<feature type="compositionally biased region" description="Basic and acidic residues" evidence="1">
    <location>
        <begin position="1075"/>
        <end position="1088"/>
    </location>
</feature>
<dbReference type="SUPFAM" id="SSF56747">
    <property type="entry name" value="Prim-pol domain"/>
    <property type="match status" value="1"/>
</dbReference>
<evidence type="ECO:0000256" key="1">
    <source>
        <dbReference type="SAM" id="MobiDB-lite"/>
    </source>
</evidence>
<feature type="region of interest" description="Disordered" evidence="1">
    <location>
        <begin position="1364"/>
        <end position="1386"/>
    </location>
</feature>
<dbReference type="Proteomes" id="UP000010471">
    <property type="component" value="Plasmid pMIC7113.02"/>
</dbReference>
<evidence type="ECO:0000313" key="3">
    <source>
        <dbReference type="Proteomes" id="UP000010471"/>
    </source>
</evidence>
<dbReference type="Pfam" id="PF13148">
    <property type="entry name" value="DUF3987"/>
    <property type="match status" value="1"/>
</dbReference>
<reference evidence="2 3" key="1">
    <citation type="submission" date="2012-06" db="EMBL/GenBank/DDBJ databases">
        <title>Finished plasmid 2 of genome of Microcoleus sp. PCC 7113.</title>
        <authorList>
            <consortium name="US DOE Joint Genome Institute"/>
            <person name="Gugger M."/>
            <person name="Coursin T."/>
            <person name="Rippka R."/>
            <person name="Tandeau De Marsac N."/>
            <person name="Huntemann M."/>
            <person name="Wei C.-L."/>
            <person name="Han J."/>
            <person name="Detter J.C."/>
            <person name="Han C."/>
            <person name="Tapia R."/>
            <person name="Chen A."/>
            <person name="Kyrpides N."/>
            <person name="Mavromatis K."/>
            <person name="Markowitz V."/>
            <person name="Szeto E."/>
            <person name="Ivanova N."/>
            <person name="Pagani I."/>
            <person name="Pati A."/>
            <person name="Goodwin L."/>
            <person name="Nordberg H.P."/>
            <person name="Cantor M.N."/>
            <person name="Hua S.X."/>
            <person name="Woyke T."/>
            <person name="Kerfeld C.A."/>
        </authorList>
    </citation>
    <scope>NUCLEOTIDE SEQUENCE [LARGE SCALE GENOMIC DNA]</scope>
    <source>
        <strain evidence="2 3">PCC 7113</strain>
        <plasmid evidence="2 3">pMIC7113.02</plasmid>
    </source>
</reference>
<feature type="compositionally biased region" description="Gly residues" evidence="1">
    <location>
        <begin position="408"/>
        <end position="418"/>
    </location>
</feature>
<evidence type="ECO:0000313" key="2">
    <source>
        <dbReference type="EMBL" id="AFZ22106.1"/>
    </source>
</evidence>
<dbReference type="HOGENOM" id="CLU_249903_0_0_3"/>
<protein>
    <submittedName>
        <fullName evidence="2">Bifunctional DNA primase/polymerase famiily protein</fullName>
    </submittedName>
</protein>
<dbReference type="RefSeq" id="WP_015211500.1">
    <property type="nucleotide sequence ID" value="NC_019760.1"/>
</dbReference>
<feature type="region of interest" description="Disordered" evidence="1">
    <location>
        <begin position="974"/>
        <end position="1150"/>
    </location>
</feature>
<feature type="region of interest" description="Disordered" evidence="1">
    <location>
        <begin position="233"/>
        <end position="257"/>
    </location>
</feature>
<feature type="compositionally biased region" description="Basic and acidic residues" evidence="1">
    <location>
        <begin position="241"/>
        <end position="251"/>
    </location>
</feature>
<dbReference type="OrthoDB" id="460004at2"/>
<feature type="compositionally biased region" description="Basic and acidic residues" evidence="1">
    <location>
        <begin position="1133"/>
        <end position="1146"/>
    </location>
</feature>
<proteinExistence type="predicted"/>
<keyword evidence="3" id="KW-1185">Reference proteome</keyword>
<feature type="compositionally biased region" description="Basic and acidic residues" evidence="1">
    <location>
        <begin position="990"/>
        <end position="1001"/>
    </location>
</feature>
<name>K9WQP0_9CYAN</name>
<feature type="compositionally biased region" description="Basic and acidic residues" evidence="1">
    <location>
        <begin position="1046"/>
        <end position="1061"/>
    </location>
</feature>
<feature type="compositionally biased region" description="Basic and acidic residues" evidence="1">
    <location>
        <begin position="1104"/>
        <end position="1117"/>
    </location>
</feature>
<dbReference type="KEGG" id="mic:Mic7113_6528"/>
<dbReference type="InterPro" id="IPR025048">
    <property type="entry name" value="DUF3987"/>
</dbReference>